<dbReference type="PROSITE" id="PS01124">
    <property type="entry name" value="HTH_ARAC_FAMILY_2"/>
    <property type="match status" value="1"/>
</dbReference>
<dbReference type="OrthoDB" id="6506763at2"/>
<dbReference type="InterPro" id="IPR032687">
    <property type="entry name" value="AraC-type_N"/>
</dbReference>
<dbReference type="SMART" id="SM00342">
    <property type="entry name" value="HTH_ARAC"/>
    <property type="match status" value="1"/>
</dbReference>
<reference evidence="5 6" key="1">
    <citation type="submission" date="2015-11" db="EMBL/GenBank/DDBJ databases">
        <title>Exploring the genomic traits of fungus-feeding bacterial genus Collimonas.</title>
        <authorList>
            <person name="Song C."/>
            <person name="Schmidt R."/>
            <person name="de Jager V."/>
            <person name="Krzyzanowska D."/>
            <person name="Jongedijk E."/>
            <person name="Cankar K."/>
            <person name="Beekwilder J."/>
            <person name="van Veen A."/>
            <person name="de Boer W."/>
            <person name="van Veen J.A."/>
            <person name="Garbeva P."/>
        </authorList>
    </citation>
    <scope>NUCLEOTIDE SEQUENCE [LARGE SCALE GENOMIC DNA]</scope>
    <source>
        <strain evidence="5 6">Ter91</strain>
    </source>
</reference>
<dbReference type="PRINTS" id="PR00032">
    <property type="entry name" value="HTHARAC"/>
</dbReference>
<evidence type="ECO:0000313" key="6">
    <source>
        <dbReference type="Proteomes" id="UP000074561"/>
    </source>
</evidence>
<sequence>MSNGFIGNHMEDWEKGTIAIGLVGEALHCMRQRGMDADALLLQAGISPRLLASPHARVAAASYGRLWYLISQATDDEFFGMDSHPMRVGSFNLLCRSALHSANLGKALSRMLDFLRLVLDDISASLSQQDGVACIVINEGGSPRRMFTYATFLMFVHGVGSWLIGRRIQLLSADFRCDEPPASLDYKIRFCDQARFGQARTSITFDAACLALPIVQNQRTLPAFLREAPGNLLVKYSNHDSLAATIRRHLRQLPMNQWSDFDSLSRQLQTPASTLRRKLSQEGQSYQAIKDNLRRDLAINYLSGSALSIEEIAINLGFADPSAFHRAFKKWTGSSPGEHRRALSTA</sequence>
<keyword evidence="2" id="KW-0238">DNA-binding</keyword>
<dbReference type="InterPro" id="IPR018060">
    <property type="entry name" value="HTH_AraC"/>
</dbReference>
<name>A0A127Q1B5_9BURK</name>
<dbReference type="SUPFAM" id="SSF46689">
    <property type="entry name" value="Homeodomain-like"/>
    <property type="match status" value="1"/>
</dbReference>
<dbReference type="STRING" id="279113.CPter91_1449"/>
<evidence type="ECO:0000256" key="1">
    <source>
        <dbReference type="ARBA" id="ARBA00023015"/>
    </source>
</evidence>
<dbReference type="KEGG" id="cpra:CPter91_1449"/>
<dbReference type="GO" id="GO:0005829">
    <property type="term" value="C:cytosol"/>
    <property type="evidence" value="ECO:0007669"/>
    <property type="project" value="TreeGrafter"/>
</dbReference>
<gene>
    <name evidence="5" type="ORF">CPter91_1449</name>
</gene>
<accession>A0A127Q1B5</accession>
<keyword evidence="3" id="KW-0804">Transcription</keyword>
<evidence type="ECO:0000313" key="5">
    <source>
        <dbReference type="EMBL" id="AMP03829.1"/>
    </source>
</evidence>
<dbReference type="PATRIC" id="fig|279113.9.peg.1445"/>
<dbReference type="EMBL" id="CP013234">
    <property type="protein sequence ID" value="AMP03829.1"/>
    <property type="molecule type" value="Genomic_DNA"/>
</dbReference>
<dbReference type="Gene3D" id="1.10.10.60">
    <property type="entry name" value="Homeodomain-like"/>
    <property type="match status" value="1"/>
</dbReference>
<dbReference type="Pfam" id="PF12833">
    <property type="entry name" value="HTH_18"/>
    <property type="match status" value="1"/>
</dbReference>
<evidence type="ECO:0000256" key="3">
    <source>
        <dbReference type="ARBA" id="ARBA00023163"/>
    </source>
</evidence>
<protein>
    <submittedName>
        <fullName evidence="5">Bacterial regulatory helix-turn-helix s, AraC family protein</fullName>
    </submittedName>
</protein>
<dbReference type="PANTHER" id="PTHR47894:SF1">
    <property type="entry name" value="HTH-TYPE TRANSCRIPTIONAL REGULATOR VQSM"/>
    <property type="match status" value="1"/>
</dbReference>
<dbReference type="InterPro" id="IPR009057">
    <property type="entry name" value="Homeodomain-like_sf"/>
</dbReference>
<dbReference type="GO" id="GO:0000976">
    <property type="term" value="F:transcription cis-regulatory region binding"/>
    <property type="evidence" value="ECO:0007669"/>
    <property type="project" value="TreeGrafter"/>
</dbReference>
<evidence type="ECO:0000259" key="4">
    <source>
        <dbReference type="PROSITE" id="PS01124"/>
    </source>
</evidence>
<dbReference type="Pfam" id="PF12625">
    <property type="entry name" value="Arabinose_bd"/>
    <property type="match status" value="1"/>
</dbReference>
<dbReference type="InterPro" id="IPR020449">
    <property type="entry name" value="Tscrpt_reg_AraC-type_HTH"/>
</dbReference>
<proteinExistence type="predicted"/>
<dbReference type="PANTHER" id="PTHR47894">
    <property type="entry name" value="HTH-TYPE TRANSCRIPTIONAL REGULATOR GADX"/>
    <property type="match status" value="1"/>
</dbReference>
<dbReference type="GO" id="GO:0003700">
    <property type="term" value="F:DNA-binding transcription factor activity"/>
    <property type="evidence" value="ECO:0007669"/>
    <property type="project" value="InterPro"/>
</dbReference>
<dbReference type="Proteomes" id="UP000074561">
    <property type="component" value="Chromosome"/>
</dbReference>
<evidence type="ECO:0000256" key="2">
    <source>
        <dbReference type="ARBA" id="ARBA00023125"/>
    </source>
</evidence>
<dbReference type="AlphaFoldDB" id="A0A127Q1B5"/>
<feature type="domain" description="HTH araC/xylS-type" evidence="4">
    <location>
        <begin position="240"/>
        <end position="342"/>
    </location>
</feature>
<keyword evidence="1" id="KW-0805">Transcription regulation</keyword>
<organism evidence="5 6">
    <name type="scientific">Collimonas pratensis</name>
    <dbReference type="NCBI Taxonomy" id="279113"/>
    <lineage>
        <taxon>Bacteria</taxon>
        <taxon>Pseudomonadati</taxon>
        <taxon>Pseudomonadota</taxon>
        <taxon>Betaproteobacteria</taxon>
        <taxon>Burkholderiales</taxon>
        <taxon>Oxalobacteraceae</taxon>
        <taxon>Collimonas</taxon>
    </lineage>
</organism>